<gene>
    <name evidence="1" type="ORF">FXF03_00830</name>
</gene>
<dbReference type="EMBL" id="VSIJ01000005">
    <property type="protein sequence ID" value="TXX67143.1"/>
    <property type="molecule type" value="Genomic_DNA"/>
</dbReference>
<sequence length="122" mass="14283">MIFRREQILSLDLLPSEREAALFVCKIGIDRARELIDKITRRITRRYEACWQANNHIPINREWIRQTPFEVGLLHRLKIGICIVDRSNSPWAAHQRILARIAERNAKRQAKRNNALCISVAS</sequence>
<protein>
    <submittedName>
        <fullName evidence="1">Uncharacterized protein</fullName>
    </submittedName>
</protein>
<dbReference type="AlphaFoldDB" id="A0ABD7SQV4"/>
<organism evidence="1 2">
    <name type="scientific">Vibrio cholerae</name>
    <dbReference type="NCBI Taxonomy" id="666"/>
    <lineage>
        <taxon>Bacteria</taxon>
        <taxon>Pseudomonadati</taxon>
        <taxon>Pseudomonadota</taxon>
        <taxon>Gammaproteobacteria</taxon>
        <taxon>Vibrionales</taxon>
        <taxon>Vibrionaceae</taxon>
        <taxon>Vibrio</taxon>
    </lineage>
</organism>
<accession>A0ABD7SQV4</accession>
<name>A0ABD7SQV4_VIBCL</name>
<dbReference type="Proteomes" id="UP000323819">
    <property type="component" value="Unassembled WGS sequence"/>
</dbReference>
<dbReference type="RefSeq" id="WP_148521276.1">
    <property type="nucleotide sequence ID" value="NZ_VSIJ01000005.1"/>
</dbReference>
<reference evidence="1 2" key="1">
    <citation type="submission" date="2019-06" db="EMBL/GenBank/DDBJ databases">
        <title>Vibrio cholerae phylogeny based on whole-genome sequencing reveals genetic diversity and population strucutre.</title>
        <authorList>
            <person name="Zhiqiu Y."/>
            <person name="Bin L."/>
            <person name="Lingyan J."/>
        </authorList>
    </citation>
    <scope>NUCLEOTIDE SEQUENCE [LARGE SCALE GENOMIC DNA]</scope>
    <source>
        <strain evidence="1 2">N2814</strain>
    </source>
</reference>
<proteinExistence type="predicted"/>
<evidence type="ECO:0000313" key="2">
    <source>
        <dbReference type="Proteomes" id="UP000323819"/>
    </source>
</evidence>
<evidence type="ECO:0000313" key="1">
    <source>
        <dbReference type="EMBL" id="TXX67143.1"/>
    </source>
</evidence>
<comment type="caution">
    <text evidence="1">The sequence shown here is derived from an EMBL/GenBank/DDBJ whole genome shotgun (WGS) entry which is preliminary data.</text>
</comment>